<gene>
    <name evidence="4" type="primary">pncA</name>
    <name evidence="4" type="ORF">GCM10007968_15310</name>
</gene>
<evidence type="ECO:0000256" key="2">
    <source>
        <dbReference type="ARBA" id="ARBA00022801"/>
    </source>
</evidence>
<reference evidence="4" key="1">
    <citation type="journal article" date="2014" name="Int. J. Syst. Evol. Microbiol.">
        <title>Complete genome sequence of Corynebacterium casei LMG S-19264T (=DSM 44701T), isolated from a smear-ripened cheese.</title>
        <authorList>
            <consortium name="US DOE Joint Genome Institute (JGI-PGF)"/>
            <person name="Walter F."/>
            <person name="Albersmeier A."/>
            <person name="Kalinowski J."/>
            <person name="Ruckert C."/>
        </authorList>
    </citation>
    <scope>NUCLEOTIDE SEQUENCE</scope>
    <source>
        <strain evidence="4">JCM 15325</strain>
    </source>
</reference>
<feature type="domain" description="Isochorismatase-like" evidence="3">
    <location>
        <begin position="5"/>
        <end position="180"/>
    </location>
</feature>
<evidence type="ECO:0000259" key="3">
    <source>
        <dbReference type="Pfam" id="PF00857"/>
    </source>
</evidence>
<dbReference type="Proteomes" id="UP000654670">
    <property type="component" value="Unassembled WGS sequence"/>
</dbReference>
<reference evidence="4" key="2">
    <citation type="submission" date="2020-09" db="EMBL/GenBank/DDBJ databases">
        <authorList>
            <person name="Sun Q."/>
            <person name="Ohkuma M."/>
        </authorList>
    </citation>
    <scope>NUCLEOTIDE SEQUENCE</scope>
    <source>
        <strain evidence="4">JCM 15325</strain>
    </source>
</reference>
<dbReference type="PANTHER" id="PTHR43540:SF10">
    <property type="entry name" value="ISOCHORISMATASE"/>
    <property type="match status" value="1"/>
</dbReference>
<sequence length="186" mass="21083">MANKALIVIDYTVDFVADDGKLTCGRPGQEIEDSIVGLAQQFASDQSWIVLAVDRHEIDDPWHPETKLFPPHNIAGTHGRDFYGKLETWYQKNRNYPKLYYMDKSRYSAFAGTDLDMRLRARQVNEIHVCGVCTDICLLHTLVDAYNLGYRLVVHADAAASFNPQGHDWALQHFKNTLGAEIVGEE</sequence>
<dbReference type="InterPro" id="IPR036380">
    <property type="entry name" value="Isochorismatase-like_sf"/>
</dbReference>
<dbReference type="EMBL" id="BMOK01000005">
    <property type="protein sequence ID" value="GGL52123.1"/>
    <property type="molecule type" value="Genomic_DNA"/>
</dbReference>
<evidence type="ECO:0000256" key="1">
    <source>
        <dbReference type="ARBA" id="ARBA00006336"/>
    </source>
</evidence>
<dbReference type="PANTHER" id="PTHR43540">
    <property type="entry name" value="PEROXYUREIDOACRYLATE/UREIDOACRYLATE AMIDOHYDROLASE-RELATED"/>
    <property type="match status" value="1"/>
</dbReference>
<dbReference type="CDD" id="cd00431">
    <property type="entry name" value="cysteine_hydrolases"/>
    <property type="match status" value="1"/>
</dbReference>
<evidence type="ECO:0000313" key="5">
    <source>
        <dbReference type="Proteomes" id="UP000654670"/>
    </source>
</evidence>
<dbReference type="RefSeq" id="WP_188802502.1">
    <property type="nucleotide sequence ID" value="NZ_BMOK01000005.1"/>
</dbReference>
<dbReference type="SUPFAM" id="SSF52499">
    <property type="entry name" value="Isochorismatase-like hydrolases"/>
    <property type="match status" value="1"/>
</dbReference>
<protein>
    <submittedName>
        <fullName evidence="4">Isochorismatase family protein PncA</fullName>
    </submittedName>
</protein>
<dbReference type="InterPro" id="IPR000868">
    <property type="entry name" value="Isochorismatase-like_dom"/>
</dbReference>
<dbReference type="AlphaFoldDB" id="A0A917S265"/>
<dbReference type="GO" id="GO:0016787">
    <property type="term" value="F:hydrolase activity"/>
    <property type="evidence" value="ECO:0007669"/>
    <property type="project" value="UniProtKB-KW"/>
</dbReference>
<comment type="caution">
    <text evidence="4">The sequence shown here is derived from an EMBL/GenBank/DDBJ whole genome shotgun (WGS) entry which is preliminary data.</text>
</comment>
<name>A0A917S265_9BACL</name>
<proteinExistence type="inferred from homology"/>
<organism evidence="4 5">
    <name type="scientific">Sporolactobacillus putidus</name>
    <dbReference type="NCBI Taxonomy" id="492735"/>
    <lineage>
        <taxon>Bacteria</taxon>
        <taxon>Bacillati</taxon>
        <taxon>Bacillota</taxon>
        <taxon>Bacilli</taxon>
        <taxon>Bacillales</taxon>
        <taxon>Sporolactobacillaceae</taxon>
        <taxon>Sporolactobacillus</taxon>
    </lineage>
</organism>
<dbReference type="Gene3D" id="3.40.50.850">
    <property type="entry name" value="Isochorismatase-like"/>
    <property type="match status" value="1"/>
</dbReference>
<comment type="similarity">
    <text evidence="1">Belongs to the isochorismatase family.</text>
</comment>
<dbReference type="InterPro" id="IPR050272">
    <property type="entry name" value="Isochorismatase-like_hydrls"/>
</dbReference>
<keyword evidence="5" id="KW-1185">Reference proteome</keyword>
<keyword evidence="2" id="KW-0378">Hydrolase</keyword>
<dbReference type="Pfam" id="PF00857">
    <property type="entry name" value="Isochorismatase"/>
    <property type="match status" value="1"/>
</dbReference>
<evidence type="ECO:0000313" key="4">
    <source>
        <dbReference type="EMBL" id="GGL52123.1"/>
    </source>
</evidence>
<accession>A0A917S265</accession>